<proteinExistence type="predicted"/>
<comment type="caution">
    <text evidence="2">The sequence shown here is derived from an EMBL/GenBank/DDBJ whole genome shotgun (WGS) entry which is preliminary data.</text>
</comment>
<feature type="region of interest" description="Disordered" evidence="1">
    <location>
        <begin position="1"/>
        <end position="21"/>
    </location>
</feature>
<name>A0A563DQ58_9MICO</name>
<sequence>MQSRGVLPEDAPDPRVEHNRRLRDMPSPVMGLIVQPSLEDTDSIGISDGSDGAGYTEFSVSITYTLWRNPADRSDPVNLAVLDHDKRAAIEMATPWPRPAWLIEQVQRMRYPQLWEAVRTTWSRDLTAYTTLAQRLVDHANDILNNQYRDPSIRPGFPPAPRVTESSVNPAVTVAVDGVATPAAEIDTDPFVYAIGAETAPRTVVTAVLPRSELQHIRIAFATGPTVAADTR</sequence>
<accession>A0A563DQ58</accession>
<dbReference type="OrthoDB" id="4915037at2"/>
<evidence type="ECO:0000256" key="1">
    <source>
        <dbReference type="SAM" id="MobiDB-lite"/>
    </source>
</evidence>
<dbReference type="EMBL" id="VCQV01000077">
    <property type="protein sequence ID" value="TWP32367.1"/>
    <property type="molecule type" value="Genomic_DNA"/>
</dbReference>
<protein>
    <submittedName>
        <fullName evidence="2">Uncharacterized protein</fullName>
    </submittedName>
</protein>
<organism evidence="2 3">
    <name type="scientific">Leekyejoonella antrihumi</name>
    <dbReference type="NCBI Taxonomy" id="1660198"/>
    <lineage>
        <taxon>Bacteria</taxon>
        <taxon>Bacillati</taxon>
        <taxon>Actinomycetota</taxon>
        <taxon>Actinomycetes</taxon>
        <taxon>Micrococcales</taxon>
        <taxon>Dermacoccaceae</taxon>
        <taxon>Leekyejoonella</taxon>
    </lineage>
</organism>
<reference evidence="2 3" key="1">
    <citation type="submission" date="2019-05" db="EMBL/GenBank/DDBJ databases">
        <authorList>
            <person name="Lee S.D."/>
        </authorList>
    </citation>
    <scope>NUCLEOTIDE SEQUENCE [LARGE SCALE GENOMIC DNA]</scope>
    <source>
        <strain evidence="2 3">C5-26</strain>
    </source>
</reference>
<evidence type="ECO:0000313" key="2">
    <source>
        <dbReference type="EMBL" id="TWP32367.1"/>
    </source>
</evidence>
<evidence type="ECO:0000313" key="3">
    <source>
        <dbReference type="Proteomes" id="UP000320244"/>
    </source>
</evidence>
<feature type="compositionally biased region" description="Basic and acidic residues" evidence="1">
    <location>
        <begin position="12"/>
        <end position="21"/>
    </location>
</feature>
<keyword evidence="3" id="KW-1185">Reference proteome</keyword>
<reference evidence="2 3" key="2">
    <citation type="submission" date="2019-08" db="EMBL/GenBank/DDBJ databases">
        <title>Jejuicoccus antrihumi gen. nov., sp. nov., a new member of the family Dermacoccaceae isolated from a cave.</title>
        <authorList>
            <person name="Schumann P."/>
            <person name="Kim I.S."/>
        </authorList>
    </citation>
    <scope>NUCLEOTIDE SEQUENCE [LARGE SCALE GENOMIC DNA]</scope>
    <source>
        <strain evidence="2 3">C5-26</strain>
    </source>
</reference>
<dbReference type="Proteomes" id="UP000320244">
    <property type="component" value="Unassembled WGS sequence"/>
</dbReference>
<dbReference type="AlphaFoldDB" id="A0A563DQ58"/>
<gene>
    <name evidence="2" type="ORF">FGL98_24315</name>
</gene>